<organism evidence="5 6">
    <name type="scientific">Flintibacter faecis</name>
    <dbReference type="NCBI Taxonomy" id="2763047"/>
    <lineage>
        <taxon>Bacteria</taxon>
        <taxon>Bacillati</taxon>
        <taxon>Bacillota</taxon>
        <taxon>Clostridia</taxon>
        <taxon>Eubacteriales</taxon>
        <taxon>Flintibacter</taxon>
    </lineage>
</organism>
<proteinExistence type="predicted"/>
<accession>A0A8J6IZL0</accession>
<keyword evidence="6" id="KW-1185">Reference proteome</keyword>
<dbReference type="SUPFAM" id="SSF53448">
    <property type="entry name" value="Nucleotide-diphospho-sugar transferases"/>
    <property type="match status" value="1"/>
</dbReference>
<evidence type="ECO:0000313" key="6">
    <source>
        <dbReference type="Proteomes" id="UP000602260"/>
    </source>
</evidence>
<dbReference type="InterPro" id="IPR050748">
    <property type="entry name" value="Glycosyltrans_8_dom-fam"/>
</dbReference>
<dbReference type="RefSeq" id="WP_186878841.1">
    <property type="nucleotide sequence ID" value="NZ_JACOPN010000006.1"/>
</dbReference>
<evidence type="ECO:0000256" key="1">
    <source>
        <dbReference type="ARBA" id="ARBA00022676"/>
    </source>
</evidence>
<dbReference type="GO" id="GO:0046872">
    <property type="term" value="F:metal ion binding"/>
    <property type="evidence" value="ECO:0007669"/>
    <property type="project" value="UniProtKB-KW"/>
</dbReference>
<comment type="caution">
    <text evidence="5">The sequence shown here is derived from an EMBL/GenBank/DDBJ whole genome shotgun (WGS) entry which is preliminary data.</text>
</comment>
<dbReference type="Pfam" id="PF14393">
    <property type="entry name" value="DUF4422"/>
    <property type="match status" value="1"/>
</dbReference>
<dbReference type="Gene3D" id="3.90.550.10">
    <property type="entry name" value="Spore Coat Polysaccharide Biosynthesis Protein SpsA, Chain A"/>
    <property type="match status" value="1"/>
</dbReference>
<feature type="domain" description="DUF4422" evidence="4">
    <location>
        <begin position="38"/>
        <end position="272"/>
    </location>
</feature>
<sequence>MEKKAYKPVPDVECLKYHGTPEKPDIKIFVSHRIDLDSETIDNPLYIPVRCGAVYDERENVDMLGDDTGDNISEKRNSFCELTVLYWAWKNVKADYYGLCHYRRYISFAKKSFRPKNDKSGFLVTDKLSKSNLKKFSLQNIEVMKEEILQHDLITTPSENVYYAWDGKHSSMYELCKSRIRDFDMNGVDSFIKIIKEKYPDYSSDVDQYFEGHFAKYYNCFVMKKTVFDEFCSMLFDVLFELEKHLDTTHYGTWKMRMPGFMAENLFGIFYLHLLRSSRYKCCEKDLVYFSDTKSEPITDLLPAFKENNVPVVISSSNYFVPYASVFIKSVINNSASINNYDIIIFEHDITDDNKRLMKKMAEGYTNVSIRFYNAQPLLKNVDLFVNSANQSIVAYYRLLAPYILKHYDKAIVMDCDIVAKTDIAKLYAIDVKDYCMAAALDVVWQGWYNGDKEIQKYCKKILTLSNPYEYVNTGVVLFNLEKCRKTICKEELLKIAQSHKFIVQEQDVLNLVFDGKIKFIDIAWNMYAMVAPNIKDTIDSFAPIAAKRDYHDAHERPFLLHWAAQPKPWVFPEMDYGYEWWKVAIHTPFFGTIISRMVDTKLGQLHPAVYDLQCRAGIFDTRSGARKLADKLLPKGTRRREFAKKILPKGSIRWQFCKQIYYIFKPQYRPVKVKTDEDTEE</sequence>
<evidence type="ECO:0000259" key="4">
    <source>
        <dbReference type="Pfam" id="PF14393"/>
    </source>
</evidence>
<protein>
    <submittedName>
        <fullName evidence="5">DUF4422 domain-containing protein</fullName>
    </submittedName>
</protein>
<dbReference type="EMBL" id="JACOPN010000006">
    <property type="protein sequence ID" value="MBC5717638.1"/>
    <property type="molecule type" value="Genomic_DNA"/>
</dbReference>
<dbReference type="PANTHER" id="PTHR13778:SF47">
    <property type="entry name" value="LIPOPOLYSACCHARIDE 1,3-GALACTOSYLTRANSFERASE"/>
    <property type="match status" value="1"/>
</dbReference>
<dbReference type="AlphaFoldDB" id="A0A8J6IZL0"/>
<dbReference type="InterPro" id="IPR025536">
    <property type="entry name" value="DUF4422"/>
</dbReference>
<evidence type="ECO:0000256" key="3">
    <source>
        <dbReference type="ARBA" id="ARBA00022723"/>
    </source>
</evidence>
<dbReference type="GO" id="GO:0016757">
    <property type="term" value="F:glycosyltransferase activity"/>
    <property type="evidence" value="ECO:0007669"/>
    <property type="project" value="UniProtKB-KW"/>
</dbReference>
<dbReference type="Pfam" id="PF01501">
    <property type="entry name" value="Glyco_transf_8"/>
    <property type="match status" value="1"/>
</dbReference>
<keyword evidence="1" id="KW-0328">Glycosyltransferase</keyword>
<gene>
    <name evidence="5" type="ORF">H8S55_09940</name>
</gene>
<name>A0A8J6IZL0_9FIRM</name>
<dbReference type="PANTHER" id="PTHR13778">
    <property type="entry name" value="GLYCOSYLTRANSFERASE 8 DOMAIN-CONTAINING PROTEIN"/>
    <property type="match status" value="1"/>
</dbReference>
<keyword evidence="3" id="KW-0479">Metal-binding</keyword>
<dbReference type="InterPro" id="IPR029044">
    <property type="entry name" value="Nucleotide-diphossugar_trans"/>
</dbReference>
<dbReference type="CDD" id="cd04194">
    <property type="entry name" value="GT8_A4GalT_like"/>
    <property type="match status" value="1"/>
</dbReference>
<reference evidence="5" key="1">
    <citation type="submission" date="2020-08" db="EMBL/GenBank/DDBJ databases">
        <title>Genome public.</title>
        <authorList>
            <person name="Liu C."/>
            <person name="Sun Q."/>
        </authorList>
    </citation>
    <scope>NUCLEOTIDE SEQUENCE</scope>
    <source>
        <strain evidence="5">BX5</strain>
    </source>
</reference>
<evidence type="ECO:0000313" key="5">
    <source>
        <dbReference type="EMBL" id="MBC5717638.1"/>
    </source>
</evidence>
<keyword evidence="2" id="KW-0808">Transferase</keyword>
<dbReference type="InterPro" id="IPR002495">
    <property type="entry name" value="Glyco_trans_8"/>
</dbReference>
<evidence type="ECO:0000256" key="2">
    <source>
        <dbReference type="ARBA" id="ARBA00022679"/>
    </source>
</evidence>
<dbReference type="Proteomes" id="UP000602260">
    <property type="component" value="Unassembled WGS sequence"/>
</dbReference>